<evidence type="ECO:0000256" key="5">
    <source>
        <dbReference type="ARBA" id="ARBA00022989"/>
    </source>
</evidence>
<evidence type="ECO:0000256" key="7">
    <source>
        <dbReference type="SAM" id="MobiDB-lite"/>
    </source>
</evidence>
<comment type="similarity">
    <text evidence="2">Belongs to the purine permeases (TC 2.A.7.14) family.</text>
</comment>
<dbReference type="PANTHER" id="PTHR31376:SF3">
    <property type="entry name" value="PURINE PERMEASE 4-RELATED"/>
    <property type="match status" value="1"/>
</dbReference>
<dbReference type="GO" id="GO:0015211">
    <property type="term" value="F:purine nucleoside transmembrane transporter activity"/>
    <property type="evidence" value="ECO:0007669"/>
    <property type="project" value="InterPro"/>
</dbReference>
<dbReference type="Pfam" id="PF16913">
    <property type="entry name" value="PUNUT"/>
    <property type="match status" value="1"/>
</dbReference>
<feature type="compositionally biased region" description="Pro residues" evidence="7">
    <location>
        <begin position="1"/>
        <end position="13"/>
    </location>
</feature>
<evidence type="ECO:0000256" key="3">
    <source>
        <dbReference type="ARBA" id="ARBA00022448"/>
    </source>
</evidence>
<comment type="caution">
    <text evidence="9">The sequence shown here is derived from an EMBL/GenBank/DDBJ whole genome shotgun (WGS) entry which is preliminary data.</text>
</comment>
<dbReference type="InterPro" id="IPR030182">
    <property type="entry name" value="PUP_plant"/>
</dbReference>
<evidence type="ECO:0000256" key="6">
    <source>
        <dbReference type="ARBA" id="ARBA00023136"/>
    </source>
</evidence>
<evidence type="ECO:0000256" key="4">
    <source>
        <dbReference type="ARBA" id="ARBA00022692"/>
    </source>
</evidence>
<dbReference type="GO" id="GO:0005345">
    <property type="term" value="F:purine nucleobase transmembrane transporter activity"/>
    <property type="evidence" value="ECO:0007669"/>
    <property type="project" value="UniProtKB-ARBA"/>
</dbReference>
<reference evidence="9" key="2">
    <citation type="journal article" date="2024" name="Plant">
        <title>Genomic evolution and insights into agronomic trait innovations of Sesamum species.</title>
        <authorList>
            <person name="Miao H."/>
            <person name="Wang L."/>
            <person name="Qu L."/>
            <person name="Liu H."/>
            <person name="Sun Y."/>
            <person name="Le M."/>
            <person name="Wang Q."/>
            <person name="Wei S."/>
            <person name="Zheng Y."/>
            <person name="Lin W."/>
            <person name="Duan Y."/>
            <person name="Cao H."/>
            <person name="Xiong S."/>
            <person name="Wang X."/>
            <person name="Wei L."/>
            <person name="Li C."/>
            <person name="Ma Q."/>
            <person name="Ju M."/>
            <person name="Zhao R."/>
            <person name="Li G."/>
            <person name="Mu C."/>
            <person name="Tian Q."/>
            <person name="Mei H."/>
            <person name="Zhang T."/>
            <person name="Gao T."/>
            <person name="Zhang H."/>
        </authorList>
    </citation>
    <scope>NUCLEOTIDE SEQUENCE</scope>
    <source>
        <strain evidence="9">G01</strain>
    </source>
</reference>
<evidence type="ECO:0000256" key="1">
    <source>
        <dbReference type="ARBA" id="ARBA00004370"/>
    </source>
</evidence>
<dbReference type="PANTHER" id="PTHR31376">
    <property type="entry name" value="OS09G0467300 PROTEIN-RELATED"/>
    <property type="match status" value="1"/>
</dbReference>
<feature type="region of interest" description="Disordered" evidence="7">
    <location>
        <begin position="1"/>
        <end position="20"/>
    </location>
</feature>
<protein>
    <submittedName>
        <fullName evidence="9">Purine permease 4</fullName>
    </submittedName>
</protein>
<keyword evidence="4 8" id="KW-0812">Transmembrane</keyword>
<sequence length="275" mass="30551">MAFPSPPPPPPPSSSEVEENTTASVIINKQESASNSPKTSKNYNLLLAINYAFLFVGSVSSTLIFKFYFIHKGSSRWVSTWVQSAGFPLLLLPVFLPYYLFKCTRRRPFSGFSSKLLLLSMAVGVFWALTTFSFLGETQNNVYEPQLCHTFDSEFSSSRSEFQPRQTPRFNPRQILGGLLLNPRRRVLVRFVSPGNGDDIPESVLLFHGGRDAACDEMAATVFATVGMAADGGFSDMKVESARVFDKARLRTGVLSAGTWFYGSFASWARRGWCS</sequence>
<name>A0AAW2JNM1_9LAMI</name>
<feature type="transmembrane region" description="Helical" evidence="8">
    <location>
        <begin position="116"/>
        <end position="136"/>
    </location>
</feature>
<accession>A0AAW2JNM1</accession>
<evidence type="ECO:0000256" key="8">
    <source>
        <dbReference type="SAM" id="Phobius"/>
    </source>
</evidence>
<keyword evidence="5 8" id="KW-1133">Transmembrane helix</keyword>
<keyword evidence="6 8" id="KW-0472">Membrane</keyword>
<reference evidence="9" key="1">
    <citation type="submission" date="2020-06" db="EMBL/GenBank/DDBJ databases">
        <authorList>
            <person name="Li T."/>
            <person name="Hu X."/>
            <person name="Zhang T."/>
            <person name="Song X."/>
            <person name="Zhang H."/>
            <person name="Dai N."/>
            <person name="Sheng W."/>
            <person name="Hou X."/>
            <person name="Wei L."/>
        </authorList>
    </citation>
    <scope>NUCLEOTIDE SEQUENCE</scope>
    <source>
        <strain evidence="9">G01</strain>
        <tissue evidence="9">Leaf</tissue>
    </source>
</reference>
<dbReference type="AlphaFoldDB" id="A0AAW2JNM1"/>
<evidence type="ECO:0000256" key="2">
    <source>
        <dbReference type="ARBA" id="ARBA00006213"/>
    </source>
</evidence>
<organism evidence="9">
    <name type="scientific">Sesamum angustifolium</name>
    <dbReference type="NCBI Taxonomy" id="2727405"/>
    <lineage>
        <taxon>Eukaryota</taxon>
        <taxon>Viridiplantae</taxon>
        <taxon>Streptophyta</taxon>
        <taxon>Embryophyta</taxon>
        <taxon>Tracheophyta</taxon>
        <taxon>Spermatophyta</taxon>
        <taxon>Magnoliopsida</taxon>
        <taxon>eudicotyledons</taxon>
        <taxon>Gunneridae</taxon>
        <taxon>Pentapetalae</taxon>
        <taxon>asterids</taxon>
        <taxon>lamiids</taxon>
        <taxon>Lamiales</taxon>
        <taxon>Pedaliaceae</taxon>
        <taxon>Sesamum</taxon>
    </lineage>
</organism>
<feature type="transmembrane region" description="Helical" evidence="8">
    <location>
        <begin position="81"/>
        <end position="101"/>
    </location>
</feature>
<evidence type="ECO:0000313" key="9">
    <source>
        <dbReference type="EMBL" id="KAL0295240.1"/>
    </source>
</evidence>
<feature type="transmembrane region" description="Helical" evidence="8">
    <location>
        <begin position="45"/>
        <end position="69"/>
    </location>
</feature>
<dbReference type="EMBL" id="JACGWK010000733">
    <property type="protein sequence ID" value="KAL0295240.1"/>
    <property type="molecule type" value="Genomic_DNA"/>
</dbReference>
<proteinExistence type="inferred from homology"/>
<keyword evidence="3" id="KW-0813">Transport</keyword>
<gene>
    <name evidence="9" type="ORF">Sangu_3202700</name>
</gene>
<comment type="subcellular location">
    <subcellularLocation>
        <location evidence="1">Membrane</location>
    </subcellularLocation>
</comment>
<dbReference type="GO" id="GO:0016020">
    <property type="term" value="C:membrane"/>
    <property type="evidence" value="ECO:0007669"/>
    <property type="project" value="UniProtKB-SubCell"/>
</dbReference>